<evidence type="ECO:0000313" key="4">
    <source>
        <dbReference type="Proteomes" id="UP000279422"/>
    </source>
</evidence>
<dbReference type="InterPro" id="IPR019606">
    <property type="entry name" value="GerMN"/>
</dbReference>
<sequence length="190" mass="20906">MKRHLLIYIVVGVVFFIAGIVFAPALREKGYQIKEWVTRPSPPPPSTKTVILYFSLPGEEYLFPEEREIIASSDPTSEARTILEELIKGPNSSSLSPTIPPGTKVRAVYIKDGCIYVDFSSALAEDHPGGSTGELITVYSIVDTLLTNFPSQSKVQILIQGKPRETLSGHIDIRKPLSKNTDIIRLSPGI</sequence>
<gene>
    <name evidence="3" type="ORF">DRJ00_01720</name>
</gene>
<organism evidence="3 4">
    <name type="scientific">Aerophobetes bacterium</name>
    <dbReference type="NCBI Taxonomy" id="2030807"/>
    <lineage>
        <taxon>Bacteria</taxon>
        <taxon>Candidatus Aerophobota</taxon>
    </lineage>
</organism>
<keyword evidence="1" id="KW-0812">Transmembrane</keyword>
<reference evidence="3 4" key="1">
    <citation type="submission" date="2018-06" db="EMBL/GenBank/DDBJ databases">
        <title>Extensive metabolic versatility and redundancy in microbially diverse, dynamic hydrothermal sediments.</title>
        <authorList>
            <person name="Dombrowski N."/>
            <person name="Teske A."/>
            <person name="Baker B.J."/>
        </authorList>
    </citation>
    <scope>NUCLEOTIDE SEQUENCE [LARGE SCALE GENOMIC DNA]</scope>
    <source>
        <strain evidence="3">B47_G16</strain>
    </source>
</reference>
<evidence type="ECO:0000313" key="3">
    <source>
        <dbReference type="EMBL" id="RLE10319.1"/>
    </source>
</evidence>
<evidence type="ECO:0000259" key="2">
    <source>
        <dbReference type="SMART" id="SM00909"/>
    </source>
</evidence>
<protein>
    <recommendedName>
        <fullName evidence="2">GerMN domain-containing protein</fullName>
    </recommendedName>
</protein>
<dbReference type="SMART" id="SM00909">
    <property type="entry name" value="Germane"/>
    <property type="match status" value="1"/>
</dbReference>
<feature type="transmembrane region" description="Helical" evidence="1">
    <location>
        <begin position="6"/>
        <end position="26"/>
    </location>
</feature>
<keyword evidence="1" id="KW-1133">Transmembrane helix</keyword>
<evidence type="ECO:0000256" key="1">
    <source>
        <dbReference type="SAM" id="Phobius"/>
    </source>
</evidence>
<dbReference type="Pfam" id="PF10646">
    <property type="entry name" value="Germane"/>
    <property type="match status" value="1"/>
</dbReference>
<dbReference type="Proteomes" id="UP000279422">
    <property type="component" value="Unassembled WGS sequence"/>
</dbReference>
<name>A0A497E689_UNCAE</name>
<feature type="domain" description="GerMN" evidence="2">
    <location>
        <begin position="79"/>
        <end position="168"/>
    </location>
</feature>
<keyword evidence="1" id="KW-0472">Membrane</keyword>
<dbReference type="AlphaFoldDB" id="A0A497E689"/>
<accession>A0A497E689</accession>
<comment type="caution">
    <text evidence="3">The sequence shown here is derived from an EMBL/GenBank/DDBJ whole genome shotgun (WGS) entry which is preliminary data.</text>
</comment>
<dbReference type="EMBL" id="QMPZ01000011">
    <property type="protein sequence ID" value="RLE10319.1"/>
    <property type="molecule type" value="Genomic_DNA"/>
</dbReference>
<proteinExistence type="predicted"/>